<feature type="non-terminal residue" evidence="1">
    <location>
        <position position="120"/>
    </location>
</feature>
<dbReference type="Proteomes" id="UP000789901">
    <property type="component" value="Unassembled WGS sequence"/>
</dbReference>
<proteinExistence type="predicted"/>
<evidence type="ECO:0000313" key="2">
    <source>
        <dbReference type="Proteomes" id="UP000789901"/>
    </source>
</evidence>
<feature type="non-terminal residue" evidence="1">
    <location>
        <position position="1"/>
    </location>
</feature>
<reference evidence="1 2" key="1">
    <citation type="submission" date="2021-06" db="EMBL/GenBank/DDBJ databases">
        <authorList>
            <person name="Kallberg Y."/>
            <person name="Tangrot J."/>
            <person name="Rosling A."/>
        </authorList>
    </citation>
    <scope>NUCLEOTIDE SEQUENCE [LARGE SCALE GENOMIC DNA]</scope>
    <source>
        <strain evidence="1 2">120-4 pot B 10/14</strain>
    </source>
</reference>
<keyword evidence="2" id="KW-1185">Reference proteome</keyword>
<sequence length="120" mass="13900">LENIIPFETMRMLLREAASIDLEPLPDSPNLISEHITAFLPFALPISDRKQTRAVVAALRKIFSFIQLPSSYFYDNKEPLPLDPEDLIDTFKGQFPITDYDSLSHLLELRASLKRYYHFT</sequence>
<evidence type="ECO:0000313" key="1">
    <source>
        <dbReference type="EMBL" id="CAG8854215.1"/>
    </source>
</evidence>
<organism evidence="1 2">
    <name type="scientific">Gigaspora margarita</name>
    <dbReference type="NCBI Taxonomy" id="4874"/>
    <lineage>
        <taxon>Eukaryota</taxon>
        <taxon>Fungi</taxon>
        <taxon>Fungi incertae sedis</taxon>
        <taxon>Mucoromycota</taxon>
        <taxon>Glomeromycotina</taxon>
        <taxon>Glomeromycetes</taxon>
        <taxon>Diversisporales</taxon>
        <taxon>Gigasporaceae</taxon>
        <taxon>Gigaspora</taxon>
    </lineage>
</organism>
<dbReference type="EMBL" id="CAJVQB010134782">
    <property type="protein sequence ID" value="CAG8854215.1"/>
    <property type="molecule type" value="Genomic_DNA"/>
</dbReference>
<comment type="caution">
    <text evidence="1">The sequence shown here is derived from an EMBL/GenBank/DDBJ whole genome shotgun (WGS) entry which is preliminary data.</text>
</comment>
<name>A0ABN7XHF7_GIGMA</name>
<gene>
    <name evidence="1" type="ORF">GMARGA_LOCUS43036</name>
</gene>
<accession>A0ABN7XHF7</accession>
<protein>
    <submittedName>
        <fullName evidence="1">39302_t:CDS:1</fullName>
    </submittedName>
</protein>